<keyword evidence="8" id="KW-0732">Signal</keyword>
<dbReference type="PANTHER" id="PTHR47966:SF6">
    <property type="entry name" value="PEPTIDASE A1 DOMAIN-CONTAINING PROTEIN"/>
    <property type="match status" value="1"/>
</dbReference>
<keyword evidence="4 6" id="KW-0378">Hydrolase</keyword>
<feature type="compositionally biased region" description="Basic and acidic residues" evidence="7">
    <location>
        <begin position="578"/>
        <end position="590"/>
    </location>
</feature>
<evidence type="ECO:0000256" key="8">
    <source>
        <dbReference type="SAM" id="SignalP"/>
    </source>
</evidence>
<evidence type="ECO:0000256" key="2">
    <source>
        <dbReference type="ARBA" id="ARBA00022670"/>
    </source>
</evidence>
<dbReference type="InterPro" id="IPR033121">
    <property type="entry name" value="PEPTIDASE_A1"/>
</dbReference>
<evidence type="ECO:0000256" key="5">
    <source>
        <dbReference type="PIRSR" id="PIRSR601461-1"/>
    </source>
</evidence>
<evidence type="ECO:0000313" key="11">
    <source>
        <dbReference type="Proteomes" id="UP000541558"/>
    </source>
</evidence>
<keyword evidence="11" id="KW-1185">Reference proteome</keyword>
<dbReference type="GO" id="GO:0004190">
    <property type="term" value="F:aspartic-type endopeptidase activity"/>
    <property type="evidence" value="ECO:0007669"/>
    <property type="project" value="UniProtKB-KW"/>
</dbReference>
<evidence type="ECO:0000256" key="4">
    <source>
        <dbReference type="ARBA" id="ARBA00022801"/>
    </source>
</evidence>
<feature type="domain" description="Peptidase A1" evidence="9">
    <location>
        <begin position="82"/>
        <end position="412"/>
    </location>
</feature>
<dbReference type="CDD" id="cd05471">
    <property type="entry name" value="pepsin_like"/>
    <property type="match status" value="1"/>
</dbReference>
<dbReference type="Pfam" id="PF00026">
    <property type="entry name" value="Asp"/>
    <property type="match status" value="1"/>
</dbReference>
<dbReference type="Gene3D" id="1.10.287.110">
    <property type="entry name" value="DnaJ domain"/>
    <property type="match status" value="1"/>
</dbReference>
<comment type="similarity">
    <text evidence="1 6">Belongs to the peptidase A1 family.</text>
</comment>
<evidence type="ECO:0000256" key="7">
    <source>
        <dbReference type="SAM" id="MobiDB-lite"/>
    </source>
</evidence>
<feature type="active site" evidence="5">
    <location>
        <position position="295"/>
    </location>
</feature>
<organism evidence="10 11">
    <name type="scientific">Ephemerocybe angulata</name>
    <dbReference type="NCBI Taxonomy" id="980116"/>
    <lineage>
        <taxon>Eukaryota</taxon>
        <taxon>Fungi</taxon>
        <taxon>Dikarya</taxon>
        <taxon>Basidiomycota</taxon>
        <taxon>Agaricomycotina</taxon>
        <taxon>Agaricomycetes</taxon>
        <taxon>Agaricomycetidae</taxon>
        <taxon>Agaricales</taxon>
        <taxon>Agaricineae</taxon>
        <taxon>Psathyrellaceae</taxon>
        <taxon>Ephemerocybe</taxon>
    </lineage>
</organism>
<feature type="chain" id="PRO_5034286210" description="Peptidase A1 domain-containing protein" evidence="8">
    <location>
        <begin position="20"/>
        <end position="764"/>
    </location>
</feature>
<name>A0A8H5BND8_9AGAR</name>
<dbReference type="GO" id="GO:0006508">
    <property type="term" value="P:proteolysis"/>
    <property type="evidence" value="ECO:0007669"/>
    <property type="project" value="UniProtKB-KW"/>
</dbReference>
<dbReference type="PROSITE" id="PS51767">
    <property type="entry name" value="PEPTIDASE_A1"/>
    <property type="match status" value="1"/>
</dbReference>
<dbReference type="AlphaFoldDB" id="A0A8H5BND8"/>
<dbReference type="OrthoDB" id="771136at2759"/>
<dbReference type="FunFam" id="2.40.70.10:FF:000115">
    <property type="entry name" value="Lysosomal aspartic protease"/>
    <property type="match status" value="1"/>
</dbReference>
<dbReference type="Gene3D" id="2.40.70.10">
    <property type="entry name" value="Acid Proteases"/>
    <property type="match status" value="2"/>
</dbReference>
<dbReference type="SUPFAM" id="SSF46565">
    <property type="entry name" value="Chaperone J-domain"/>
    <property type="match status" value="1"/>
</dbReference>
<protein>
    <recommendedName>
        <fullName evidence="9">Peptidase A1 domain-containing protein</fullName>
    </recommendedName>
</protein>
<dbReference type="InterPro" id="IPR001461">
    <property type="entry name" value="Aspartic_peptidase_A1"/>
</dbReference>
<dbReference type="PANTHER" id="PTHR47966">
    <property type="entry name" value="BETA-SITE APP-CLEAVING ENZYME, ISOFORM A-RELATED"/>
    <property type="match status" value="1"/>
</dbReference>
<evidence type="ECO:0000256" key="1">
    <source>
        <dbReference type="ARBA" id="ARBA00007447"/>
    </source>
</evidence>
<dbReference type="CDD" id="cd06257">
    <property type="entry name" value="DnaJ"/>
    <property type="match status" value="1"/>
</dbReference>
<sequence>MFSLPLAISLLVLSELVDAETIHIPLTRRAPTRAHDLDYYNSVAAGLRGKYNYGTVEPGVSGRRRATVDGIPVINQDGDTSYLGTINIGTPPQAFEVVLDTGSSDLWVADSSCASCPSTAAAFISSSSSTVRATGGATTISYGSGNVAGTINQDVVSMGSNFTVRSQTFLAATRLQSGLLTGEVSGILGLAFQAIASTRGTPFWQNLLNAGQLAAPEFAFWITRFGNDPEAKDIEDGGVFTLGGTNATLFSGEIEFLDMAGSSTPSYWLLPLQGVTVQGQSVSVATGNNALSAIDTGTTLIGGPSADVAKIWASVPGSSRASNSQGLYTFPCKTQVNMTLNFGGRSWAISPDDMNLGPINSAGVTCAGAIFDLNMGSNIPVGSGNPSWVVGATFLKNVYSVYRADPPSIGFAELSTAAGGSGTAPGTRAESGASTLHAHFDLVRIYHPDKATDLAAEDAHARFRAITSAYDILRGKRAGGISEDGVDGGMNANVDLRYQTTAAWRAAHRKRQQELYSSGAADEKWKDRIILFGVVSTIVFVVANTFTTRKEAMAEALSRTRGVNEYRFSEQQQARLRQQQDRARAEEESRLSAAPEPGETRLTPERAKYDTRPRVVIVSSSVHYWTDIGEPVYDAESSWEVLNTAPNAQRLLSLADLLKDTPVIVTTLNPGYCLSELRRSCTSVQAIIDYNMEKLFAWQIVDAAIGGSDNQLRGAFIDLHQVQESSDHVLGYEGKRRDKLWTDLVRELPKWTGRITNIVKGYSI</sequence>
<dbReference type="InterPro" id="IPR034164">
    <property type="entry name" value="Pepsin-like_dom"/>
</dbReference>
<evidence type="ECO:0000256" key="3">
    <source>
        <dbReference type="ARBA" id="ARBA00022750"/>
    </source>
</evidence>
<dbReference type="InterPro" id="IPR021109">
    <property type="entry name" value="Peptidase_aspartic_dom_sf"/>
</dbReference>
<reference evidence="10 11" key="1">
    <citation type="journal article" date="2020" name="ISME J.">
        <title>Uncovering the hidden diversity of litter-decomposition mechanisms in mushroom-forming fungi.</title>
        <authorList>
            <person name="Floudas D."/>
            <person name="Bentzer J."/>
            <person name="Ahren D."/>
            <person name="Johansson T."/>
            <person name="Persson P."/>
            <person name="Tunlid A."/>
        </authorList>
    </citation>
    <scope>NUCLEOTIDE SEQUENCE [LARGE SCALE GENOMIC DNA]</scope>
    <source>
        <strain evidence="10 11">CBS 175.51</strain>
    </source>
</reference>
<keyword evidence="3 6" id="KW-0064">Aspartyl protease</keyword>
<gene>
    <name evidence="10" type="ORF">D9611_000459</name>
</gene>
<dbReference type="SUPFAM" id="SSF50630">
    <property type="entry name" value="Acid proteases"/>
    <property type="match status" value="1"/>
</dbReference>
<evidence type="ECO:0000256" key="6">
    <source>
        <dbReference type="RuleBase" id="RU000454"/>
    </source>
</evidence>
<evidence type="ECO:0000313" key="10">
    <source>
        <dbReference type="EMBL" id="KAF5326301.1"/>
    </source>
</evidence>
<feature type="signal peptide" evidence="8">
    <location>
        <begin position="1"/>
        <end position="19"/>
    </location>
</feature>
<feature type="active site" evidence="5">
    <location>
        <position position="100"/>
    </location>
</feature>
<dbReference type="PRINTS" id="PR00792">
    <property type="entry name" value="PEPSIN"/>
</dbReference>
<keyword evidence="2 6" id="KW-0645">Protease</keyword>
<accession>A0A8H5BND8</accession>
<dbReference type="InterPro" id="IPR001623">
    <property type="entry name" value="DnaJ_domain"/>
</dbReference>
<dbReference type="PROSITE" id="PS00141">
    <property type="entry name" value="ASP_PROTEASE"/>
    <property type="match status" value="1"/>
</dbReference>
<dbReference type="EMBL" id="JAACJK010000163">
    <property type="protein sequence ID" value="KAF5326301.1"/>
    <property type="molecule type" value="Genomic_DNA"/>
</dbReference>
<feature type="region of interest" description="Disordered" evidence="7">
    <location>
        <begin position="573"/>
        <end position="603"/>
    </location>
</feature>
<dbReference type="InterPro" id="IPR036869">
    <property type="entry name" value="J_dom_sf"/>
</dbReference>
<comment type="caution">
    <text evidence="10">The sequence shown here is derived from an EMBL/GenBank/DDBJ whole genome shotgun (WGS) entry which is preliminary data.</text>
</comment>
<dbReference type="InterPro" id="IPR001969">
    <property type="entry name" value="Aspartic_peptidase_AS"/>
</dbReference>
<dbReference type="Proteomes" id="UP000541558">
    <property type="component" value="Unassembled WGS sequence"/>
</dbReference>
<evidence type="ECO:0000259" key="9">
    <source>
        <dbReference type="PROSITE" id="PS51767"/>
    </source>
</evidence>
<proteinExistence type="inferred from homology"/>